<comment type="caution">
    <text evidence="2">The sequence shown here is derived from an EMBL/GenBank/DDBJ whole genome shotgun (WGS) entry which is preliminary data.</text>
</comment>
<accession>A0ABP9BWL1</accession>
<evidence type="ECO:0008006" key="4">
    <source>
        <dbReference type="Google" id="ProtNLM"/>
    </source>
</evidence>
<keyword evidence="1" id="KW-0812">Transmembrane</keyword>
<evidence type="ECO:0000313" key="3">
    <source>
        <dbReference type="Proteomes" id="UP001500187"/>
    </source>
</evidence>
<feature type="transmembrane region" description="Helical" evidence="1">
    <location>
        <begin position="57"/>
        <end position="78"/>
    </location>
</feature>
<evidence type="ECO:0000256" key="1">
    <source>
        <dbReference type="SAM" id="Phobius"/>
    </source>
</evidence>
<sequence length="414" mass="45661">MQWLARAVKRSRSPHVREPLTTSLGLITKIPGHVGELSDRAAGVLTKQDSRSIRRRLTITVVLLSLCAAFVAAVGNYYSLPHTPEDTAERYLSALKEGNYVSGLDRSAYSSFDHTYLSNSAYSAAKGRIEDFTLLGSTSTGGEYATVYAEVSVDGQQQDLSLPLKLATRTGPFNDLWEFSAPTYKALTLQAPVALNNLDINQTSVSLPASRRVKSETGFQWNIPLPPGDYSFSLPDNSYYRLVNPPTITAPLPGHSSNLQPLDLVLRPSPRMWEETNTIIESWLERCESARRLNVESCPTSETYGSDSTATITDVQWRLIDRPVFFLVQDDQRADTWRASRYRPATFEVTYLADGKAQRETINFYISAEVVSNGSHADISVGLGGSEESEAALLQAITSEDAAKSTLQKYAETL</sequence>
<gene>
    <name evidence="2" type="ORF">GCM10023352_21760</name>
</gene>
<reference evidence="3" key="1">
    <citation type="journal article" date="2019" name="Int. J. Syst. Evol. Microbiol.">
        <title>The Global Catalogue of Microorganisms (GCM) 10K type strain sequencing project: providing services to taxonomists for standard genome sequencing and annotation.</title>
        <authorList>
            <consortium name="The Broad Institute Genomics Platform"/>
            <consortium name="The Broad Institute Genome Sequencing Center for Infectious Disease"/>
            <person name="Wu L."/>
            <person name="Ma J."/>
        </authorList>
    </citation>
    <scope>NUCLEOTIDE SEQUENCE [LARGE SCALE GENOMIC DNA]</scope>
    <source>
        <strain evidence="3">JCM 18541</strain>
    </source>
</reference>
<keyword evidence="1" id="KW-1133">Transmembrane helix</keyword>
<dbReference type="EMBL" id="BAABKP010000009">
    <property type="protein sequence ID" value="GAA4801194.1"/>
    <property type="molecule type" value="Genomic_DNA"/>
</dbReference>
<keyword evidence="3" id="KW-1185">Reference proteome</keyword>
<organism evidence="2 3">
    <name type="scientific">Rothia endophytica</name>
    <dbReference type="NCBI Taxonomy" id="1324766"/>
    <lineage>
        <taxon>Bacteria</taxon>
        <taxon>Bacillati</taxon>
        <taxon>Actinomycetota</taxon>
        <taxon>Actinomycetes</taxon>
        <taxon>Micrococcales</taxon>
        <taxon>Micrococcaceae</taxon>
        <taxon>Rothia</taxon>
    </lineage>
</organism>
<evidence type="ECO:0000313" key="2">
    <source>
        <dbReference type="EMBL" id="GAA4801194.1"/>
    </source>
</evidence>
<keyword evidence="1" id="KW-0472">Membrane</keyword>
<protein>
    <recommendedName>
        <fullName evidence="4">DUF4179 domain-containing protein</fullName>
    </recommendedName>
</protein>
<dbReference type="Proteomes" id="UP001500187">
    <property type="component" value="Unassembled WGS sequence"/>
</dbReference>
<proteinExistence type="predicted"/>
<name>A0ABP9BWL1_9MICC</name>